<dbReference type="Proteomes" id="UP000807306">
    <property type="component" value="Unassembled WGS sequence"/>
</dbReference>
<evidence type="ECO:0000313" key="1">
    <source>
        <dbReference type="EMBL" id="KAF9529074.1"/>
    </source>
</evidence>
<gene>
    <name evidence="1" type="ORF">CPB83DRAFT_282773</name>
</gene>
<dbReference type="EMBL" id="MU157848">
    <property type="protein sequence ID" value="KAF9529074.1"/>
    <property type="molecule type" value="Genomic_DNA"/>
</dbReference>
<sequence length="68" mass="7544">MLACSKQARRLDEAHEAYQSAMRDHATICCFHVNDVVNSRAINPVRKKDKLTQANGLVPGLVLGHRST</sequence>
<comment type="caution">
    <text evidence="1">The sequence shown here is derived from an EMBL/GenBank/DDBJ whole genome shotgun (WGS) entry which is preliminary data.</text>
</comment>
<reference evidence="1" key="1">
    <citation type="submission" date="2020-11" db="EMBL/GenBank/DDBJ databases">
        <authorList>
            <consortium name="DOE Joint Genome Institute"/>
            <person name="Ahrendt S."/>
            <person name="Riley R."/>
            <person name="Andreopoulos W."/>
            <person name="Labutti K."/>
            <person name="Pangilinan J."/>
            <person name="Ruiz-Duenas F.J."/>
            <person name="Barrasa J.M."/>
            <person name="Sanchez-Garcia M."/>
            <person name="Camarero S."/>
            <person name="Miyauchi S."/>
            <person name="Serrano A."/>
            <person name="Linde D."/>
            <person name="Babiker R."/>
            <person name="Drula E."/>
            <person name="Ayuso-Fernandez I."/>
            <person name="Pacheco R."/>
            <person name="Padilla G."/>
            <person name="Ferreira P."/>
            <person name="Barriuso J."/>
            <person name="Kellner H."/>
            <person name="Castanera R."/>
            <person name="Alfaro M."/>
            <person name="Ramirez L."/>
            <person name="Pisabarro A.G."/>
            <person name="Kuo A."/>
            <person name="Tritt A."/>
            <person name="Lipzen A."/>
            <person name="He G."/>
            <person name="Yan M."/>
            <person name="Ng V."/>
            <person name="Cullen D."/>
            <person name="Martin F."/>
            <person name="Rosso M.-N."/>
            <person name="Henrissat B."/>
            <person name="Hibbett D."/>
            <person name="Martinez A.T."/>
            <person name="Grigoriev I.V."/>
        </authorList>
    </citation>
    <scope>NUCLEOTIDE SEQUENCE</scope>
    <source>
        <strain evidence="1">CBS 506.95</strain>
    </source>
</reference>
<proteinExistence type="predicted"/>
<dbReference type="AlphaFoldDB" id="A0A9P6EI34"/>
<accession>A0A9P6EI34</accession>
<evidence type="ECO:0000313" key="2">
    <source>
        <dbReference type="Proteomes" id="UP000807306"/>
    </source>
</evidence>
<keyword evidence="2" id="KW-1185">Reference proteome</keyword>
<organism evidence="1 2">
    <name type="scientific">Crepidotus variabilis</name>
    <dbReference type="NCBI Taxonomy" id="179855"/>
    <lineage>
        <taxon>Eukaryota</taxon>
        <taxon>Fungi</taxon>
        <taxon>Dikarya</taxon>
        <taxon>Basidiomycota</taxon>
        <taxon>Agaricomycotina</taxon>
        <taxon>Agaricomycetes</taxon>
        <taxon>Agaricomycetidae</taxon>
        <taxon>Agaricales</taxon>
        <taxon>Agaricineae</taxon>
        <taxon>Crepidotaceae</taxon>
        <taxon>Crepidotus</taxon>
    </lineage>
</organism>
<name>A0A9P6EI34_9AGAR</name>
<protein>
    <submittedName>
        <fullName evidence="1">Uncharacterized protein</fullName>
    </submittedName>
</protein>